<keyword evidence="4" id="KW-1185">Reference proteome</keyword>
<evidence type="ECO:0000256" key="1">
    <source>
        <dbReference type="ARBA" id="ARBA00009820"/>
    </source>
</evidence>
<dbReference type="Proteomes" id="UP001605261">
    <property type="component" value="Unassembled WGS sequence"/>
</dbReference>
<name>A0ABW7CXP9_9GAMM</name>
<dbReference type="Gene3D" id="2.120.10.30">
    <property type="entry name" value="TolB, C-terminal domain"/>
    <property type="match status" value="1"/>
</dbReference>
<comment type="caution">
    <text evidence="3">The sequence shown here is derived from an EMBL/GenBank/DDBJ whole genome shotgun (WGS) entry which is preliminary data.</text>
</comment>
<accession>A0ABW7CXP9</accession>
<feature type="chain" id="PRO_5046480893" evidence="2">
    <location>
        <begin position="23"/>
        <end position="292"/>
    </location>
</feature>
<dbReference type="SUPFAM" id="SSF82171">
    <property type="entry name" value="DPP6 N-terminal domain-like"/>
    <property type="match status" value="1"/>
</dbReference>
<protein>
    <submittedName>
        <fullName evidence="3">TolB family protein</fullName>
    </submittedName>
</protein>
<gene>
    <name evidence="3" type="ORF">ACEU0G_003552</name>
</gene>
<dbReference type="EMBL" id="JBHGCJ010000006">
    <property type="protein sequence ID" value="MFG6109539.1"/>
    <property type="molecule type" value="Genomic_DNA"/>
</dbReference>
<dbReference type="RefSeq" id="WP_394163219.1">
    <property type="nucleotide sequence ID" value="NZ_JBHGCJ010000006.1"/>
</dbReference>
<organism evidence="3 4">
    <name type="scientific">Stenotrophomonas nematodicola</name>
    <dbReference type="NCBI Taxonomy" id="2656746"/>
    <lineage>
        <taxon>Bacteria</taxon>
        <taxon>Pseudomonadati</taxon>
        <taxon>Pseudomonadota</taxon>
        <taxon>Gammaproteobacteria</taxon>
        <taxon>Lysobacterales</taxon>
        <taxon>Lysobacteraceae</taxon>
        <taxon>Stenotrophomonas</taxon>
    </lineage>
</organism>
<dbReference type="InterPro" id="IPR011042">
    <property type="entry name" value="6-blade_b-propeller_TolB-like"/>
</dbReference>
<keyword evidence="2" id="KW-0732">Signal</keyword>
<sequence length="292" mass="30573">MRTPLSLLALSLSLLSTPQAMALSEFGIEGMGVVSTKANEGQATISPDGQRIVWASDRAGGAGGWDLWQAVQRDGRWQDPTPLAFNSAADDLDPYFSHDGAWLYFASNRNGGRGGFDLYSVMLHEDGSVGPVMSMPVTINTAADERYPAVRPDGQALLFARNGTGKATHGGFDLYVATAQGRGFNPPTALPAPLNSAADELGGEWLGNDGALVITRGAGARTQVWRVGCDYRQPATPLVLSFNTADGQTGAPVVDASKPSELVLAGVARAPRAGGLDLYRMKAPAAPDGACR</sequence>
<dbReference type="Pfam" id="PF07676">
    <property type="entry name" value="PD40"/>
    <property type="match status" value="3"/>
</dbReference>
<reference evidence="3 4" key="1">
    <citation type="submission" date="2024-09" db="EMBL/GenBank/DDBJ databases">
        <authorList>
            <consortium name="All-Russian atlas of soil microorganisms"/>
            <consortium name="as a basis for the search for new antimicrobial producers and enzymes with unique properties"/>
            <person name="Sokolova E.A."/>
            <person name="Voronina E.N."/>
        </authorList>
    </citation>
    <scope>NUCLEOTIDE SEQUENCE [LARGE SCALE GENOMIC DNA]</scope>
    <source>
        <strain evidence="3 4">AF-22b-331.1</strain>
    </source>
</reference>
<evidence type="ECO:0000256" key="2">
    <source>
        <dbReference type="SAM" id="SignalP"/>
    </source>
</evidence>
<evidence type="ECO:0000313" key="3">
    <source>
        <dbReference type="EMBL" id="MFG6109539.1"/>
    </source>
</evidence>
<dbReference type="PANTHER" id="PTHR36842">
    <property type="entry name" value="PROTEIN TOLB HOMOLOG"/>
    <property type="match status" value="1"/>
</dbReference>
<dbReference type="PANTHER" id="PTHR36842:SF1">
    <property type="entry name" value="PROTEIN TOLB"/>
    <property type="match status" value="1"/>
</dbReference>
<dbReference type="InterPro" id="IPR011659">
    <property type="entry name" value="WD40"/>
</dbReference>
<feature type="signal peptide" evidence="2">
    <location>
        <begin position="1"/>
        <end position="22"/>
    </location>
</feature>
<evidence type="ECO:0000313" key="4">
    <source>
        <dbReference type="Proteomes" id="UP001605261"/>
    </source>
</evidence>
<comment type="similarity">
    <text evidence="1">Belongs to the TolB family.</text>
</comment>
<proteinExistence type="inferred from homology"/>